<dbReference type="EMBL" id="CM004470">
    <property type="protein sequence ID" value="OCT90405.1"/>
    <property type="molecule type" value="Genomic_DNA"/>
</dbReference>
<dbReference type="AlphaFoldDB" id="A0A974DFX6"/>
<dbReference type="Proteomes" id="UP000694892">
    <property type="component" value="Chromosome 3L"/>
</dbReference>
<protein>
    <submittedName>
        <fullName evidence="2">Uncharacterized protein</fullName>
    </submittedName>
</protein>
<accession>A0A974DFX6</accession>
<evidence type="ECO:0000313" key="3">
    <source>
        <dbReference type="Proteomes" id="UP000694892"/>
    </source>
</evidence>
<evidence type="ECO:0000313" key="2">
    <source>
        <dbReference type="EMBL" id="OCT90405.1"/>
    </source>
</evidence>
<gene>
    <name evidence="2" type="ORF">XELAEV_18019017mg</name>
</gene>
<name>A0A974DFX6_XENLA</name>
<organism evidence="2 3">
    <name type="scientific">Xenopus laevis</name>
    <name type="common">African clawed frog</name>
    <dbReference type="NCBI Taxonomy" id="8355"/>
    <lineage>
        <taxon>Eukaryota</taxon>
        <taxon>Metazoa</taxon>
        <taxon>Chordata</taxon>
        <taxon>Craniata</taxon>
        <taxon>Vertebrata</taxon>
        <taxon>Euteleostomi</taxon>
        <taxon>Amphibia</taxon>
        <taxon>Batrachia</taxon>
        <taxon>Anura</taxon>
        <taxon>Pipoidea</taxon>
        <taxon>Pipidae</taxon>
        <taxon>Xenopodinae</taxon>
        <taxon>Xenopus</taxon>
        <taxon>Xenopus</taxon>
    </lineage>
</organism>
<feature type="compositionally biased region" description="Basic and acidic residues" evidence="1">
    <location>
        <begin position="9"/>
        <end position="23"/>
    </location>
</feature>
<reference evidence="3" key="1">
    <citation type="journal article" date="2016" name="Nature">
        <title>Genome evolution in the allotetraploid frog Xenopus laevis.</title>
        <authorList>
            <person name="Session A.M."/>
            <person name="Uno Y."/>
            <person name="Kwon T."/>
            <person name="Chapman J.A."/>
            <person name="Toyoda A."/>
            <person name="Takahashi S."/>
            <person name="Fukui A."/>
            <person name="Hikosaka A."/>
            <person name="Suzuki A."/>
            <person name="Kondo M."/>
            <person name="van Heeringen S.J."/>
            <person name="Quigley I."/>
            <person name="Heinz S."/>
            <person name="Ogino H."/>
            <person name="Ochi H."/>
            <person name="Hellsten U."/>
            <person name="Lyons J.B."/>
            <person name="Simakov O."/>
            <person name="Putnam N."/>
            <person name="Stites J."/>
            <person name="Kuroki Y."/>
            <person name="Tanaka T."/>
            <person name="Michiue T."/>
            <person name="Watanabe M."/>
            <person name="Bogdanovic O."/>
            <person name="Lister R."/>
            <person name="Georgiou G."/>
            <person name="Paranjpe S.S."/>
            <person name="van Kruijsbergen I."/>
            <person name="Shu S."/>
            <person name="Carlson J."/>
            <person name="Kinoshita T."/>
            <person name="Ohta Y."/>
            <person name="Mawaribuchi S."/>
            <person name="Jenkins J."/>
            <person name="Grimwood J."/>
            <person name="Schmutz J."/>
            <person name="Mitros T."/>
            <person name="Mozaffari S.V."/>
            <person name="Suzuki Y."/>
            <person name="Haramoto Y."/>
            <person name="Yamamoto T.S."/>
            <person name="Takagi C."/>
            <person name="Heald R."/>
            <person name="Miller K."/>
            <person name="Haudenschild C."/>
            <person name="Kitzman J."/>
            <person name="Nakayama T."/>
            <person name="Izutsu Y."/>
            <person name="Robert J."/>
            <person name="Fortriede J."/>
            <person name="Burns K."/>
            <person name="Lotay V."/>
            <person name="Karimi K."/>
            <person name="Yasuoka Y."/>
            <person name="Dichmann D.S."/>
            <person name="Flajnik M.F."/>
            <person name="Houston D.W."/>
            <person name="Shendure J."/>
            <person name="DuPasquier L."/>
            <person name="Vize P.D."/>
            <person name="Zorn A.M."/>
            <person name="Ito M."/>
            <person name="Marcotte E.M."/>
            <person name="Wallingford J.B."/>
            <person name="Ito Y."/>
            <person name="Asashima M."/>
            <person name="Ueno N."/>
            <person name="Matsuda Y."/>
            <person name="Veenstra G.J."/>
            <person name="Fujiyama A."/>
            <person name="Harland R.M."/>
            <person name="Taira M."/>
            <person name="Rokhsar D.S."/>
        </authorList>
    </citation>
    <scope>NUCLEOTIDE SEQUENCE [LARGE SCALE GENOMIC DNA]</scope>
    <source>
        <strain evidence="3">J</strain>
    </source>
</reference>
<sequence length="137" mass="15602">MSMKSPVEGSKKGSEQRDTDTIQRKKPLGQGNPALQSLLSNIQRDTDTIQREREPLGEAILPCRGYTLIYRGTQIKYRERELLGDGETQIQFRERDLLGDGNSVLKCLHSNKQRDPDTIQRKGTIGRKKYSRGELTL</sequence>
<feature type="region of interest" description="Disordered" evidence="1">
    <location>
        <begin position="1"/>
        <end position="41"/>
    </location>
</feature>
<proteinExistence type="predicted"/>
<evidence type="ECO:0000256" key="1">
    <source>
        <dbReference type="SAM" id="MobiDB-lite"/>
    </source>
</evidence>